<name>A0A212JWD9_9DELT</name>
<protein>
    <recommendedName>
        <fullName evidence="2">DUF1844 domain-containing protein</fullName>
    </recommendedName>
</protein>
<evidence type="ECO:0000313" key="1">
    <source>
        <dbReference type="EMBL" id="SBW03723.1"/>
    </source>
</evidence>
<sequence>MSDTEKTAGCGPMPKVTFTTFILSIASSGLVQLGEVPDPDTGATRENLLMAKHTIDVLSMLRDKTKASIDEEESKLLEGLLYELRMKYVLKTK</sequence>
<dbReference type="EMBL" id="FLUQ01000002">
    <property type="protein sequence ID" value="SBW03723.1"/>
    <property type="molecule type" value="Genomic_DNA"/>
</dbReference>
<dbReference type="AlphaFoldDB" id="A0A212JWD9"/>
<gene>
    <name evidence="1" type="ORF">KL86DPRO_20192</name>
</gene>
<dbReference type="Pfam" id="PF08899">
    <property type="entry name" value="DUF1844"/>
    <property type="match status" value="1"/>
</dbReference>
<accession>A0A212JWD9</accession>
<proteinExistence type="predicted"/>
<reference evidence="1" key="1">
    <citation type="submission" date="2016-04" db="EMBL/GenBank/DDBJ databases">
        <authorList>
            <person name="Evans L.H."/>
            <person name="Alamgir A."/>
            <person name="Owens N."/>
            <person name="Weber N.D."/>
            <person name="Virtaneva K."/>
            <person name="Barbian K."/>
            <person name="Babar A."/>
            <person name="Rosenke K."/>
        </authorList>
    </citation>
    <scope>NUCLEOTIDE SEQUENCE</scope>
    <source>
        <strain evidence="1">86</strain>
    </source>
</reference>
<evidence type="ECO:0008006" key="2">
    <source>
        <dbReference type="Google" id="ProtNLM"/>
    </source>
</evidence>
<organism evidence="1">
    <name type="scientific">uncultured delta proteobacterium</name>
    <dbReference type="NCBI Taxonomy" id="34034"/>
    <lineage>
        <taxon>Bacteria</taxon>
        <taxon>Deltaproteobacteria</taxon>
        <taxon>environmental samples</taxon>
    </lineage>
</organism>
<dbReference type="InterPro" id="IPR014995">
    <property type="entry name" value="DUF1844"/>
</dbReference>